<keyword evidence="3 8" id="KW-0238">DNA-binding</keyword>
<feature type="domain" description="Homeobox" evidence="11">
    <location>
        <begin position="476"/>
        <end position="536"/>
    </location>
</feature>
<evidence type="ECO:0000256" key="10">
    <source>
        <dbReference type="SAM" id="MobiDB-lite"/>
    </source>
</evidence>
<reference evidence="12 13" key="1">
    <citation type="submission" date="2019-09" db="EMBL/GenBank/DDBJ databases">
        <title>Bird 10,000 Genomes (B10K) Project - Family phase.</title>
        <authorList>
            <person name="Zhang G."/>
        </authorList>
    </citation>
    <scope>NUCLEOTIDE SEQUENCE [LARGE SCALE GENOMIC DNA]</scope>
    <source>
        <strain evidence="12">B10K-DU-001-48</strain>
        <tissue evidence="12">Muscle</tissue>
    </source>
</reference>
<comment type="subcellular location">
    <subcellularLocation>
        <location evidence="1 8 9">Nucleus</location>
    </subcellularLocation>
</comment>
<dbReference type="GO" id="GO:0005634">
    <property type="term" value="C:nucleus"/>
    <property type="evidence" value="ECO:0007669"/>
    <property type="project" value="UniProtKB-SubCell"/>
</dbReference>
<evidence type="ECO:0000256" key="8">
    <source>
        <dbReference type="PROSITE-ProRule" id="PRU00108"/>
    </source>
</evidence>
<comment type="similarity">
    <text evidence="7">Belongs to the POU transcription factor family. Class-6 subfamily.</text>
</comment>
<keyword evidence="2" id="KW-0805">Transcription regulation</keyword>
<evidence type="ECO:0000256" key="3">
    <source>
        <dbReference type="ARBA" id="ARBA00023125"/>
    </source>
</evidence>
<dbReference type="Pfam" id="PF00046">
    <property type="entry name" value="Homeodomain"/>
    <property type="match status" value="1"/>
</dbReference>
<evidence type="ECO:0000256" key="4">
    <source>
        <dbReference type="ARBA" id="ARBA00023155"/>
    </source>
</evidence>
<comment type="caution">
    <text evidence="12">The sequence shown here is derived from an EMBL/GenBank/DDBJ whole genome shotgun (WGS) entry which is preliminary data.</text>
</comment>
<dbReference type="CDD" id="cd00086">
    <property type="entry name" value="homeodomain"/>
    <property type="match status" value="1"/>
</dbReference>
<dbReference type="InterPro" id="IPR050255">
    <property type="entry name" value="POU_domain_TF"/>
</dbReference>
<dbReference type="Gene3D" id="1.10.260.40">
    <property type="entry name" value="lambda repressor-like DNA-binding domains"/>
    <property type="match status" value="1"/>
</dbReference>
<dbReference type="SMART" id="SM00352">
    <property type="entry name" value="POU"/>
    <property type="match status" value="1"/>
</dbReference>
<gene>
    <name evidence="12" type="primary">Pou6f1</name>
    <name evidence="12" type="ORF">DICMEG_R15114</name>
</gene>
<keyword evidence="4 8" id="KW-0371">Homeobox</keyword>
<dbReference type="PROSITE" id="PS50071">
    <property type="entry name" value="HOMEOBOX_2"/>
    <property type="match status" value="1"/>
</dbReference>
<feature type="non-terminal residue" evidence="12">
    <location>
        <position position="545"/>
    </location>
</feature>
<dbReference type="PRINTS" id="PR00028">
    <property type="entry name" value="POUDOMAIN"/>
</dbReference>
<sequence length="545" mass="55835">VRLQVIVMSSHETIRVLEVGVDGDPKTAGEGAGGSPGQGGPPSVEDAPSSTPSSSGGEAAGKAKAASPVAVPSSHAPSQPGVTHLAVQAAPQVTAPRGRGGEGGPGGGQVTGQQALALVTIPTATLAALPGLTPAAPAGAIFKPPVANLTDLALQMWYLAETGDLGAPFVPSLIHPPPAQPQSSSQGMDLWIWGPPGTPVATGRGGVDPGGPGGPHCPSSDPVSIPQLTAALGAQPQLLGSLSAPPVIANPLPSVQGIPGQLLTNAQGQVPRGSPVPPPTGLCHLGRGSRVLPVSSTPRPCPLLSRGHPVPLLVPPAVPVGRALPGAELPVPARSPPGPPQVQPIQPAPAGVGTSPAPVAKVSPSPVPITCSETPTVSQLVSSESLGALGEGQWAVGSVGIVSRPSAGNVTWGQGHLQVMSPGDRDRAICRFEKLDITPKSAQKLKPVLEKWLREAEQRQREGQQHLLEFVGGEPGKKRKRRTSFTPQALEALNAHFERNALPTGAEITRIAQELRYEREVVRVWFCNRRQTLKNTSKLNVFHVP</sequence>
<dbReference type="SUPFAM" id="SSF46689">
    <property type="entry name" value="Homeodomain-like"/>
    <property type="match status" value="1"/>
</dbReference>
<dbReference type="EMBL" id="VXAD01003456">
    <property type="protein sequence ID" value="NXJ20029.1"/>
    <property type="molecule type" value="Genomic_DNA"/>
</dbReference>
<dbReference type="InterPro" id="IPR000327">
    <property type="entry name" value="POU_dom"/>
</dbReference>
<evidence type="ECO:0000313" key="12">
    <source>
        <dbReference type="EMBL" id="NXJ20029.1"/>
    </source>
</evidence>
<feature type="region of interest" description="Disordered" evidence="10">
    <location>
        <begin position="21"/>
        <end position="83"/>
    </location>
</feature>
<accession>A0A7K9ZGM9</accession>
<evidence type="ECO:0000259" key="11">
    <source>
        <dbReference type="PROSITE" id="PS50071"/>
    </source>
</evidence>
<organism evidence="12 13">
    <name type="scientific">Dicrurus megarhynchus</name>
    <dbReference type="NCBI Taxonomy" id="450177"/>
    <lineage>
        <taxon>Eukaryota</taxon>
        <taxon>Metazoa</taxon>
        <taxon>Chordata</taxon>
        <taxon>Craniata</taxon>
        <taxon>Vertebrata</taxon>
        <taxon>Euteleostomi</taxon>
        <taxon>Archelosauria</taxon>
        <taxon>Archosauria</taxon>
        <taxon>Dinosauria</taxon>
        <taxon>Saurischia</taxon>
        <taxon>Theropoda</taxon>
        <taxon>Coelurosauria</taxon>
        <taxon>Aves</taxon>
        <taxon>Neognathae</taxon>
        <taxon>Neoaves</taxon>
        <taxon>Telluraves</taxon>
        <taxon>Australaves</taxon>
        <taxon>Passeriformes</taxon>
        <taxon>Corvoidea</taxon>
        <taxon>Dicruridae</taxon>
        <taxon>Dicrurus</taxon>
    </lineage>
</organism>
<dbReference type="Pfam" id="PF00157">
    <property type="entry name" value="Pou"/>
    <property type="match status" value="1"/>
</dbReference>
<evidence type="ECO:0000256" key="7">
    <source>
        <dbReference type="ARBA" id="ARBA00061425"/>
    </source>
</evidence>
<dbReference type="Proteomes" id="UP000537234">
    <property type="component" value="Unassembled WGS sequence"/>
</dbReference>
<evidence type="ECO:0000256" key="2">
    <source>
        <dbReference type="ARBA" id="ARBA00023015"/>
    </source>
</evidence>
<keyword evidence="13" id="KW-1185">Reference proteome</keyword>
<dbReference type="PANTHER" id="PTHR11636">
    <property type="entry name" value="POU DOMAIN"/>
    <property type="match status" value="1"/>
</dbReference>
<dbReference type="InterPro" id="IPR001356">
    <property type="entry name" value="HD"/>
</dbReference>
<evidence type="ECO:0000256" key="5">
    <source>
        <dbReference type="ARBA" id="ARBA00023163"/>
    </source>
</evidence>
<evidence type="ECO:0000256" key="1">
    <source>
        <dbReference type="ARBA" id="ARBA00004123"/>
    </source>
</evidence>
<feature type="compositionally biased region" description="Low complexity" evidence="10">
    <location>
        <begin position="52"/>
        <end position="78"/>
    </location>
</feature>
<evidence type="ECO:0000313" key="13">
    <source>
        <dbReference type="Proteomes" id="UP000537234"/>
    </source>
</evidence>
<dbReference type="InterPro" id="IPR009057">
    <property type="entry name" value="Homeodomain-like_sf"/>
</dbReference>
<dbReference type="InterPro" id="IPR013847">
    <property type="entry name" value="POU"/>
</dbReference>
<dbReference type="AlphaFoldDB" id="A0A7K9ZGM9"/>
<dbReference type="Gene3D" id="1.10.10.60">
    <property type="entry name" value="Homeodomain-like"/>
    <property type="match status" value="1"/>
</dbReference>
<feature type="non-terminal residue" evidence="12">
    <location>
        <position position="1"/>
    </location>
</feature>
<evidence type="ECO:0000256" key="9">
    <source>
        <dbReference type="RuleBase" id="RU000682"/>
    </source>
</evidence>
<dbReference type="InterPro" id="IPR010982">
    <property type="entry name" value="Lambda_DNA-bd_dom_sf"/>
</dbReference>
<protein>
    <submittedName>
        <fullName evidence="12">PO6F1 factor</fullName>
    </submittedName>
</protein>
<keyword evidence="5" id="KW-0804">Transcription</keyword>
<feature type="DNA-binding region" description="Homeobox" evidence="8">
    <location>
        <begin position="478"/>
        <end position="537"/>
    </location>
</feature>
<feature type="compositionally biased region" description="Gly residues" evidence="10">
    <location>
        <begin position="30"/>
        <end position="40"/>
    </location>
</feature>
<proteinExistence type="inferred from homology"/>
<dbReference type="SMART" id="SM00389">
    <property type="entry name" value="HOX"/>
    <property type="match status" value="1"/>
</dbReference>
<dbReference type="SUPFAM" id="SSF47413">
    <property type="entry name" value="lambda repressor-like DNA-binding domains"/>
    <property type="match status" value="1"/>
</dbReference>
<dbReference type="FunFam" id="1.10.10.60:FF:000051">
    <property type="entry name" value="POU domain protein"/>
    <property type="match status" value="1"/>
</dbReference>
<dbReference type="PANTHER" id="PTHR11636:SF6">
    <property type="entry name" value="POU DOMAIN, CLASS 6, TRANSCRIPTION FACTOR 1"/>
    <property type="match status" value="1"/>
</dbReference>
<dbReference type="GO" id="GO:0000978">
    <property type="term" value="F:RNA polymerase II cis-regulatory region sequence-specific DNA binding"/>
    <property type="evidence" value="ECO:0007669"/>
    <property type="project" value="TreeGrafter"/>
</dbReference>
<evidence type="ECO:0000256" key="6">
    <source>
        <dbReference type="ARBA" id="ARBA00023242"/>
    </source>
</evidence>
<dbReference type="GO" id="GO:0000981">
    <property type="term" value="F:DNA-binding transcription factor activity, RNA polymerase II-specific"/>
    <property type="evidence" value="ECO:0007669"/>
    <property type="project" value="TreeGrafter"/>
</dbReference>
<keyword evidence="6 8" id="KW-0539">Nucleus</keyword>
<name>A0A7K9ZGM9_9CORV</name>